<protein>
    <recommendedName>
        <fullName evidence="1">DUF4277 domain-containing protein</fullName>
    </recommendedName>
</protein>
<gene>
    <name evidence="2" type="ordered locus">Btus_0803</name>
</gene>
<proteinExistence type="predicted"/>
<evidence type="ECO:0000313" key="2">
    <source>
        <dbReference type="EMBL" id="ADG05558.1"/>
    </source>
</evidence>
<dbReference type="InterPro" id="IPR025457">
    <property type="entry name" value="DUF4277"/>
</dbReference>
<organism evidence="2 3">
    <name type="scientific">Kyrpidia tusciae (strain DSM 2912 / NBRC 15312 / T2)</name>
    <name type="common">Bacillus tusciae</name>
    <dbReference type="NCBI Taxonomy" id="562970"/>
    <lineage>
        <taxon>Bacteria</taxon>
        <taxon>Bacillati</taxon>
        <taxon>Bacillota</taxon>
        <taxon>Bacilli</taxon>
        <taxon>Bacillales</taxon>
        <taxon>Alicyclobacillaceae</taxon>
        <taxon>Kyrpidia</taxon>
    </lineage>
</organism>
<accession>D5WVE8</accession>
<keyword evidence="3" id="KW-1185">Reference proteome</keyword>
<sequence>MVNLLVRREPLYRIEWFFRDMDVGTLFGSGIEASHFNDYKGQIEVENLFRALKQPYFQEDIAQENHCQPTADARQLPINARRGHVENAMA</sequence>
<dbReference type="AlphaFoldDB" id="D5WVE8"/>
<dbReference type="Proteomes" id="UP000002368">
    <property type="component" value="Chromosome"/>
</dbReference>
<dbReference type="HOGENOM" id="CLU_2436994_0_0_9"/>
<evidence type="ECO:0000259" key="1">
    <source>
        <dbReference type="Pfam" id="PF14104"/>
    </source>
</evidence>
<dbReference type="EMBL" id="CP002017">
    <property type="protein sequence ID" value="ADG05558.1"/>
    <property type="molecule type" value="Genomic_DNA"/>
</dbReference>
<evidence type="ECO:0000313" key="3">
    <source>
        <dbReference type="Proteomes" id="UP000002368"/>
    </source>
</evidence>
<feature type="domain" description="DUF4277" evidence="1">
    <location>
        <begin position="3"/>
        <end position="48"/>
    </location>
</feature>
<dbReference type="eggNOG" id="COG5421">
    <property type="taxonomic scope" value="Bacteria"/>
</dbReference>
<dbReference type="KEGG" id="bts:Btus_0803"/>
<reference evidence="2 3" key="1">
    <citation type="journal article" date="2011" name="Stand. Genomic Sci.">
        <title>Complete genome sequence of the thermophilic, hydrogen-oxidizing Bacillus tusciae type strain (T2) and reclassification in the new genus, Kyrpidia gen. nov. as Kyrpidia tusciae comb. nov. and emendation of the family Alicyclobacillaceae da Costa and Rainey, 2010.</title>
        <authorList>
            <person name="Klenk H.P."/>
            <person name="Lapidus A."/>
            <person name="Chertkov O."/>
            <person name="Copeland A."/>
            <person name="Del Rio T.G."/>
            <person name="Nolan M."/>
            <person name="Lucas S."/>
            <person name="Chen F."/>
            <person name="Tice H."/>
            <person name="Cheng J.F."/>
            <person name="Han C."/>
            <person name="Bruce D."/>
            <person name="Goodwin L."/>
            <person name="Pitluck S."/>
            <person name="Pati A."/>
            <person name="Ivanova N."/>
            <person name="Mavromatis K."/>
            <person name="Daum C."/>
            <person name="Chen A."/>
            <person name="Palaniappan K."/>
            <person name="Chang Y.J."/>
            <person name="Land M."/>
            <person name="Hauser L."/>
            <person name="Jeffries C.D."/>
            <person name="Detter J.C."/>
            <person name="Rohde M."/>
            <person name="Abt B."/>
            <person name="Pukall R."/>
            <person name="Goker M."/>
            <person name="Bristow J."/>
            <person name="Markowitz V."/>
            <person name="Hugenholtz P."/>
            <person name="Eisen J.A."/>
        </authorList>
    </citation>
    <scope>NUCLEOTIDE SEQUENCE [LARGE SCALE GENOMIC DNA]</scope>
    <source>
        <strain evidence="2 3">DSM 2912</strain>
    </source>
</reference>
<dbReference type="Pfam" id="PF14104">
    <property type="entry name" value="DUF4277"/>
    <property type="match status" value="1"/>
</dbReference>
<name>D5WVE8_KYRT2</name>